<dbReference type="RefSeq" id="XP_060459271.1">
    <property type="nucleotide sequence ID" value="XM_060602926.1"/>
</dbReference>
<dbReference type="Pfam" id="PF03061">
    <property type="entry name" value="4HBT"/>
    <property type="match status" value="1"/>
</dbReference>
<dbReference type="Gene3D" id="3.10.129.10">
    <property type="entry name" value="Hotdog Thioesterase"/>
    <property type="match status" value="1"/>
</dbReference>
<dbReference type="CDD" id="cd03443">
    <property type="entry name" value="PaaI_thioesterase"/>
    <property type="match status" value="1"/>
</dbReference>
<dbReference type="InterPro" id="IPR006683">
    <property type="entry name" value="Thioestr_dom"/>
</dbReference>
<reference evidence="4" key="1">
    <citation type="journal article" date="2023" name="BMC Genomics">
        <title>Chromosome-level genome assemblies of Cutaneotrichosporon spp. (Trichosporonales, Basidiomycota) reveal imbalanced evolution between nucleotide sequences and chromosome synteny.</title>
        <authorList>
            <person name="Kobayashi Y."/>
            <person name="Kayamori A."/>
            <person name="Aoki K."/>
            <person name="Shiwa Y."/>
            <person name="Matsutani M."/>
            <person name="Fujita N."/>
            <person name="Sugita T."/>
            <person name="Iwasaki W."/>
            <person name="Tanaka N."/>
            <person name="Takashima M."/>
        </authorList>
    </citation>
    <scope>NUCLEOTIDE SEQUENCE</scope>
    <source>
        <strain evidence="4">HIS019</strain>
    </source>
</reference>
<dbReference type="SUPFAM" id="SSF54637">
    <property type="entry name" value="Thioesterase/thiol ester dehydrase-isomerase"/>
    <property type="match status" value="1"/>
</dbReference>
<dbReference type="GeneID" id="85497876"/>
<evidence type="ECO:0000313" key="5">
    <source>
        <dbReference type="Proteomes" id="UP001233271"/>
    </source>
</evidence>
<dbReference type="InterPro" id="IPR039298">
    <property type="entry name" value="ACOT13"/>
</dbReference>
<sequence length="169" mass="18619">MTSRMIPATKEDVAQLHTLLLRPKHGREMGQHLTLYAAHPIPEENDRGGRNANNWQMVVQGTVQEGWVNALGNLHGAAAAWLVDQLTSAALSRLATPTFWGPPMLGGVSIQLDMTYYNPAPTGTKVRIVVTVERMARTLANTRCDILEWDTGKRLASGTHAKAWRPAKM</sequence>
<evidence type="ECO:0000256" key="2">
    <source>
        <dbReference type="ARBA" id="ARBA00022801"/>
    </source>
</evidence>
<evidence type="ECO:0000259" key="3">
    <source>
        <dbReference type="Pfam" id="PF03061"/>
    </source>
</evidence>
<dbReference type="GO" id="GO:0047617">
    <property type="term" value="F:fatty acyl-CoA hydrolase activity"/>
    <property type="evidence" value="ECO:0007669"/>
    <property type="project" value="InterPro"/>
</dbReference>
<dbReference type="PANTHER" id="PTHR21660">
    <property type="entry name" value="THIOESTERASE SUPERFAMILY MEMBER-RELATED"/>
    <property type="match status" value="1"/>
</dbReference>
<organism evidence="4 5">
    <name type="scientific">Cutaneotrichosporon cavernicola</name>
    <dbReference type="NCBI Taxonomy" id="279322"/>
    <lineage>
        <taxon>Eukaryota</taxon>
        <taxon>Fungi</taxon>
        <taxon>Dikarya</taxon>
        <taxon>Basidiomycota</taxon>
        <taxon>Agaricomycotina</taxon>
        <taxon>Tremellomycetes</taxon>
        <taxon>Trichosporonales</taxon>
        <taxon>Trichosporonaceae</taxon>
        <taxon>Cutaneotrichosporon</taxon>
    </lineage>
</organism>
<dbReference type="EMBL" id="AP028217">
    <property type="protein sequence ID" value="BEI94006.1"/>
    <property type="molecule type" value="Genomic_DNA"/>
</dbReference>
<dbReference type="AlphaFoldDB" id="A0AA48QY41"/>
<protein>
    <recommendedName>
        <fullName evidence="3">Thioesterase domain-containing protein</fullName>
    </recommendedName>
</protein>
<keyword evidence="5" id="KW-1185">Reference proteome</keyword>
<dbReference type="InterPro" id="IPR029069">
    <property type="entry name" value="HotDog_dom_sf"/>
</dbReference>
<gene>
    <name evidence="4" type="ORF">CcaverHIS019_0604650</name>
</gene>
<name>A0AA48QY41_9TREE</name>
<keyword evidence="2" id="KW-0378">Hydrolase</keyword>
<evidence type="ECO:0000256" key="1">
    <source>
        <dbReference type="ARBA" id="ARBA00008324"/>
    </source>
</evidence>
<evidence type="ECO:0000313" key="4">
    <source>
        <dbReference type="EMBL" id="BEI94006.1"/>
    </source>
</evidence>
<accession>A0AA48QY41</accession>
<dbReference type="PANTHER" id="PTHR21660:SF1">
    <property type="entry name" value="ACYL-COENZYME A THIOESTERASE 13"/>
    <property type="match status" value="1"/>
</dbReference>
<dbReference type="KEGG" id="ccac:CcaHIS019_0604650"/>
<dbReference type="Proteomes" id="UP001233271">
    <property type="component" value="Chromosome 6"/>
</dbReference>
<comment type="similarity">
    <text evidence="1">Belongs to the thioesterase PaaI family.</text>
</comment>
<feature type="domain" description="Thioesterase" evidence="3">
    <location>
        <begin position="72"/>
        <end position="146"/>
    </location>
</feature>
<proteinExistence type="inferred from homology"/>